<keyword evidence="2" id="KW-1185">Reference proteome</keyword>
<name>C6LGJ8_9FIRM</name>
<dbReference type="Proteomes" id="UP000005561">
    <property type="component" value="Unassembled WGS sequence"/>
</dbReference>
<accession>C6LGJ8</accession>
<evidence type="ECO:0000313" key="1">
    <source>
        <dbReference type="EMBL" id="EET60198.1"/>
    </source>
</evidence>
<proteinExistence type="predicted"/>
<evidence type="ECO:0000313" key="2">
    <source>
        <dbReference type="Proteomes" id="UP000005561"/>
    </source>
</evidence>
<sequence length="45" mass="4778">MLAKSAKAAYRLRDSYSGSRGLCSACTAEQDGAVHMLDAAGKRMK</sequence>
<organism evidence="1 2">
    <name type="scientific">Marvinbryantia formatexigens DSM 14469</name>
    <dbReference type="NCBI Taxonomy" id="478749"/>
    <lineage>
        <taxon>Bacteria</taxon>
        <taxon>Bacillati</taxon>
        <taxon>Bacillota</taxon>
        <taxon>Clostridia</taxon>
        <taxon>Lachnospirales</taxon>
        <taxon>Lachnospiraceae</taxon>
        <taxon>Marvinbryantia</taxon>
    </lineage>
</organism>
<dbReference type="RefSeq" id="WP_006862543.1">
    <property type="nucleotide sequence ID" value="NZ_ACCL02000012.1"/>
</dbReference>
<protein>
    <submittedName>
        <fullName evidence="1">Uncharacterized protein</fullName>
    </submittedName>
</protein>
<gene>
    <name evidence="1" type="ORF">BRYFOR_07758</name>
</gene>
<dbReference type="AlphaFoldDB" id="C6LGJ8"/>
<dbReference type="EMBL" id="ACCL02000012">
    <property type="protein sequence ID" value="EET60198.1"/>
    <property type="molecule type" value="Genomic_DNA"/>
</dbReference>
<reference evidence="1" key="1">
    <citation type="submission" date="2009-07" db="EMBL/GenBank/DDBJ databases">
        <authorList>
            <person name="Weinstock G."/>
            <person name="Sodergren E."/>
            <person name="Clifton S."/>
            <person name="Fulton L."/>
            <person name="Fulton B."/>
            <person name="Courtney L."/>
            <person name="Fronick C."/>
            <person name="Harrison M."/>
            <person name="Strong C."/>
            <person name="Farmer C."/>
            <person name="Delahaunty K."/>
            <person name="Markovic C."/>
            <person name="Hall O."/>
            <person name="Minx P."/>
            <person name="Tomlinson C."/>
            <person name="Mitreva M."/>
            <person name="Nelson J."/>
            <person name="Hou S."/>
            <person name="Wollam A."/>
            <person name="Pepin K.H."/>
            <person name="Johnson M."/>
            <person name="Bhonagiri V."/>
            <person name="Nash W.E."/>
            <person name="Warren W."/>
            <person name="Chinwalla A."/>
            <person name="Mardis E.R."/>
            <person name="Wilson R.K."/>
        </authorList>
    </citation>
    <scope>NUCLEOTIDE SEQUENCE [LARGE SCALE GENOMIC DNA]</scope>
    <source>
        <strain evidence="1">DSM 14469</strain>
    </source>
</reference>
<comment type="caution">
    <text evidence="1">The sequence shown here is derived from an EMBL/GenBank/DDBJ whole genome shotgun (WGS) entry which is preliminary data.</text>
</comment>